<comment type="similarity">
    <text evidence="2">Belongs to the fasciclin-like AGP family.</text>
</comment>
<keyword evidence="8" id="KW-0325">Glycoprotein</keyword>
<feature type="compositionally biased region" description="Low complexity" evidence="11">
    <location>
        <begin position="226"/>
        <end position="239"/>
    </location>
</feature>
<keyword evidence="9" id="KW-0449">Lipoprotein</keyword>
<comment type="function">
    <text evidence="10">May be a cell surface adhesion protein.</text>
</comment>
<feature type="region of interest" description="Disordered" evidence="11">
    <location>
        <begin position="184"/>
        <end position="262"/>
    </location>
</feature>
<keyword evidence="16" id="KW-1185">Reference proteome</keyword>
<dbReference type="PANTHER" id="PTHR32382:SF37">
    <property type="entry name" value="OS02G0461000 PROTEIN"/>
    <property type="match status" value="1"/>
</dbReference>
<protein>
    <submittedName>
        <fullName evidence="14">Fasciclin-like arabinogalactan protein 14</fullName>
    </submittedName>
    <submittedName>
        <fullName evidence="17">Fasciclin-like arabinogalactan protein 3</fullName>
    </submittedName>
</protein>
<feature type="compositionally biased region" description="Low complexity" evidence="11">
    <location>
        <begin position="246"/>
        <end position="257"/>
    </location>
</feature>
<evidence type="ECO:0000259" key="13">
    <source>
        <dbReference type="PROSITE" id="PS50213"/>
    </source>
</evidence>
<evidence type="ECO:0000256" key="7">
    <source>
        <dbReference type="ARBA" id="ARBA00023136"/>
    </source>
</evidence>
<evidence type="ECO:0000256" key="1">
    <source>
        <dbReference type="ARBA" id="ARBA00004609"/>
    </source>
</evidence>
<dbReference type="InterPro" id="IPR033254">
    <property type="entry name" value="Plant_FLA"/>
</dbReference>
<dbReference type="Gene3D" id="2.30.180.10">
    <property type="entry name" value="FAS1 domain"/>
    <property type="match status" value="1"/>
</dbReference>
<dbReference type="PROSITE" id="PS50213">
    <property type="entry name" value="FAS1"/>
    <property type="match status" value="1"/>
</dbReference>
<keyword evidence="6" id="KW-0654">Proteoglycan</keyword>
<comment type="subcellular location">
    <subcellularLocation>
        <location evidence="1">Cell membrane</location>
        <topology evidence="1">Lipid-anchor</topology>
        <topology evidence="1">GPI-anchor</topology>
    </subcellularLocation>
</comment>
<dbReference type="GO" id="GO:0098552">
    <property type="term" value="C:side of membrane"/>
    <property type="evidence" value="ECO:0007669"/>
    <property type="project" value="UniProtKB-KW"/>
</dbReference>
<evidence type="ECO:0000256" key="8">
    <source>
        <dbReference type="ARBA" id="ARBA00023180"/>
    </source>
</evidence>
<evidence type="ECO:0000256" key="12">
    <source>
        <dbReference type="SAM" id="SignalP"/>
    </source>
</evidence>
<evidence type="ECO:0000256" key="6">
    <source>
        <dbReference type="ARBA" id="ARBA00022974"/>
    </source>
</evidence>
<feature type="compositionally biased region" description="Low complexity" evidence="11">
    <location>
        <begin position="201"/>
        <end position="219"/>
    </location>
</feature>
<dbReference type="GeneID" id="109706753"/>
<gene>
    <name evidence="17" type="primary">LOC109706753</name>
    <name evidence="14" type="ORF">ACMD2_26518</name>
</gene>
<proteinExistence type="inferred from homology"/>
<dbReference type="Gramene" id="Aco025878.1.mrna1">
    <property type="protein sequence ID" value="Aco025878.1.mrna1.cds1"/>
    <property type="gene ID" value="Aco025878.1.path1"/>
</dbReference>
<dbReference type="InterPro" id="IPR000782">
    <property type="entry name" value="FAS1_domain"/>
</dbReference>
<evidence type="ECO:0000313" key="16">
    <source>
        <dbReference type="Proteomes" id="UP000515123"/>
    </source>
</evidence>
<evidence type="ECO:0000313" key="14">
    <source>
        <dbReference type="EMBL" id="OAY73049.1"/>
    </source>
</evidence>
<evidence type="ECO:0000256" key="11">
    <source>
        <dbReference type="SAM" id="MobiDB-lite"/>
    </source>
</evidence>
<dbReference type="PANTHER" id="PTHR32382">
    <property type="entry name" value="FASCICLIN-LIKE ARABINOGALACTAN PROTEIN"/>
    <property type="match status" value="1"/>
</dbReference>
<evidence type="ECO:0000313" key="17">
    <source>
        <dbReference type="RefSeq" id="XP_020083313.1"/>
    </source>
</evidence>
<evidence type="ECO:0000256" key="3">
    <source>
        <dbReference type="ARBA" id="ARBA00022475"/>
    </source>
</evidence>
<dbReference type="STRING" id="4615.A0A199V7J4"/>
<name>A0A199V7J4_ANACO</name>
<dbReference type="OrthoDB" id="694090at2759"/>
<keyword evidence="5 12" id="KW-0732">Signal</keyword>
<reference evidence="17" key="2">
    <citation type="submission" date="2025-04" db="UniProtKB">
        <authorList>
            <consortium name="RefSeq"/>
        </authorList>
    </citation>
    <scope>IDENTIFICATION</scope>
    <source>
        <tissue evidence="17">Leaf</tissue>
    </source>
</reference>
<keyword evidence="7" id="KW-0472">Membrane</keyword>
<accession>A0A199V7J4</accession>
<dbReference type="RefSeq" id="XP_020083313.1">
    <property type="nucleotide sequence ID" value="XM_020227724.1"/>
</dbReference>
<sequence>MAATTSAAAAVLPLASLLLLLLSGPAAAHNITEILAPFSDFSNFNNLLSQSKVADEINRRQTITVLVVDNSAAGAFSSLQADVLKRALSVHVILDYYDPYKFERLKSKTALLTTLYQASGVAANRMGFLNYTERTDDERMLFGSAEPGAPLTAELVKVVAARPYNISVLQVTAAIIPPGIDGSRTLVSPPPPPPAAHSPKKAAAPAPEEASEASAPAPDAADKSDAPAPADGPVGDAPLSSPPAPAAVADAPGPGADKAAHHSAAPGRLAAGAGFGVVMGAVLLGAL</sequence>
<dbReference type="InterPro" id="IPR036378">
    <property type="entry name" value="FAS1_dom_sf"/>
</dbReference>
<feature type="domain" description="FAS1" evidence="13">
    <location>
        <begin position="28"/>
        <end position="93"/>
    </location>
</feature>
<evidence type="ECO:0000256" key="5">
    <source>
        <dbReference type="ARBA" id="ARBA00022729"/>
    </source>
</evidence>
<dbReference type="Proteomes" id="UP000092600">
    <property type="component" value="Unassembled WGS sequence"/>
</dbReference>
<feature type="chain" id="PRO_5044554526" evidence="12">
    <location>
        <begin position="29"/>
        <end position="287"/>
    </location>
</feature>
<dbReference type="FunFam" id="2.30.180.10:FF:000015">
    <property type="entry name" value="Fasciclin-like arabinogalactan protein 3"/>
    <property type="match status" value="1"/>
</dbReference>
<keyword evidence="3" id="KW-1003">Cell membrane</keyword>
<dbReference type="EMBL" id="LSRQ01002887">
    <property type="protein sequence ID" value="OAY73049.1"/>
    <property type="molecule type" value="Genomic_DNA"/>
</dbReference>
<evidence type="ECO:0000313" key="15">
    <source>
        <dbReference type="Proteomes" id="UP000092600"/>
    </source>
</evidence>
<dbReference type="SUPFAM" id="SSF82153">
    <property type="entry name" value="FAS1 domain"/>
    <property type="match status" value="1"/>
</dbReference>
<feature type="signal peptide" evidence="12">
    <location>
        <begin position="1"/>
        <end position="28"/>
    </location>
</feature>
<dbReference type="AlphaFoldDB" id="A0A199V7J4"/>
<dbReference type="GO" id="GO:0005886">
    <property type="term" value="C:plasma membrane"/>
    <property type="evidence" value="ECO:0007669"/>
    <property type="project" value="UniProtKB-SubCell"/>
</dbReference>
<evidence type="ECO:0000256" key="2">
    <source>
        <dbReference type="ARBA" id="ARBA00007843"/>
    </source>
</evidence>
<organism evidence="14 15">
    <name type="scientific">Ananas comosus</name>
    <name type="common">Pineapple</name>
    <name type="synonym">Ananas ananas</name>
    <dbReference type="NCBI Taxonomy" id="4615"/>
    <lineage>
        <taxon>Eukaryota</taxon>
        <taxon>Viridiplantae</taxon>
        <taxon>Streptophyta</taxon>
        <taxon>Embryophyta</taxon>
        <taxon>Tracheophyta</taxon>
        <taxon>Spermatophyta</taxon>
        <taxon>Magnoliopsida</taxon>
        <taxon>Liliopsida</taxon>
        <taxon>Poales</taxon>
        <taxon>Bromeliaceae</taxon>
        <taxon>Bromelioideae</taxon>
        <taxon>Ananas</taxon>
    </lineage>
</organism>
<evidence type="ECO:0000256" key="9">
    <source>
        <dbReference type="ARBA" id="ARBA00023288"/>
    </source>
</evidence>
<keyword evidence="4" id="KW-0336">GPI-anchor</keyword>
<evidence type="ECO:0000256" key="10">
    <source>
        <dbReference type="ARBA" id="ARBA00024686"/>
    </source>
</evidence>
<reference evidence="14 15" key="1">
    <citation type="journal article" date="2016" name="DNA Res.">
        <title>The draft genome of MD-2 pineapple using hybrid error correction of long reads.</title>
        <authorList>
            <person name="Redwan R.M."/>
            <person name="Saidin A."/>
            <person name="Kumar S.V."/>
        </authorList>
    </citation>
    <scope>NUCLEOTIDE SEQUENCE [LARGE SCALE GENOMIC DNA]</scope>
    <source>
        <strain evidence="15">cv. MD2</strain>
        <tissue evidence="14">Leaf</tissue>
    </source>
</reference>
<evidence type="ECO:0000256" key="4">
    <source>
        <dbReference type="ARBA" id="ARBA00022622"/>
    </source>
</evidence>
<dbReference type="Proteomes" id="UP000515123">
    <property type="component" value="Linkage group 2"/>
</dbReference>